<dbReference type="NCBIfam" id="TIGR00675">
    <property type="entry name" value="dcm"/>
    <property type="match status" value="1"/>
</dbReference>
<dbReference type="InterPro" id="IPR002857">
    <property type="entry name" value="Znf_CXXC"/>
</dbReference>
<dbReference type="PROSITE" id="PS51058">
    <property type="entry name" value="ZF_CXXC"/>
    <property type="match status" value="1"/>
</dbReference>
<keyword evidence="5" id="KW-0479">Metal-binding</keyword>
<feature type="domain" description="BAH" evidence="18">
    <location>
        <begin position="507"/>
        <end position="633"/>
    </location>
</feature>
<dbReference type="InterPro" id="IPR001525">
    <property type="entry name" value="C5_MeTfrase"/>
</dbReference>
<dbReference type="GO" id="GO:0044027">
    <property type="term" value="P:negative regulation of gene expression via chromosomal CpG island methylation"/>
    <property type="evidence" value="ECO:0007669"/>
    <property type="project" value="TreeGrafter"/>
</dbReference>
<dbReference type="Pfam" id="PF00145">
    <property type="entry name" value="DNA_methylase"/>
    <property type="match status" value="1"/>
</dbReference>
<dbReference type="InterPro" id="IPR022702">
    <property type="entry name" value="Cytosine_MeTrfase1_RFD"/>
</dbReference>
<organism evidence="20">
    <name type="scientific">Tigriopus japonicus</name>
    <name type="common">Copepod</name>
    <dbReference type="NCBI Taxonomy" id="158387"/>
    <lineage>
        <taxon>Eukaryota</taxon>
        <taxon>Metazoa</taxon>
        <taxon>Ecdysozoa</taxon>
        <taxon>Arthropoda</taxon>
        <taxon>Crustacea</taxon>
        <taxon>Multicrustacea</taxon>
        <taxon>Hexanauplia</taxon>
        <taxon>Copepoda</taxon>
        <taxon>Harpacticoida</taxon>
        <taxon>Harpacticidae</taxon>
        <taxon>Tigriopus</taxon>
    </lineage>
</organism>
<dbReference type="EC" id="2.1.1.37" evidence="11"/>
<evidence type="ECO:0000313" key="20">
    <source>
        <dbReference type="EMBL" id="ALB00265.1"/>
    </source>
</evidence>
<accession>A0A0N9BE15</accession>
<dbReference type="Gene3D" id="3.40.50.150">
    <property type="entry name" value="Vaccinia Virus protein VP39"/>
    <property type="match status" value="1"/>
</dbReference>
<dbReference type="PRINTS" id="PR00105">
    <property type="entry name" value="C5METTRFRASE"/>
</dbReference>
<feature type="domain" description="CXXC-type" evidence="19">
    <location>
        <begin position="408"/>
        <end position="454"/>
    </location>
</feature>
<evidence type="ECO:0000256" key="8">
    <source>
        <dbReference type="ARBA" id="ARBA00022833"/>
    </source>
</evidence>
<dbReference type="PROSITE" id="PS51038">
    <property type="entry name" value="BAH"/>
    <property type="match status" value="2"/>
</dbReference>
<dbReference type="GO" id="GO:0032259">
    <property type="term" value="P:methylation"/>
    <property type="evidence" value="ECO:0007669"/>
    <property type="project" value="UniProtKB-KW"/>
</dbReference>
<dbReference type="SUPFAM" id="SSF53335">
    <property type="entry name" value="S-adenosyl-L-methionine-dependent methyltransferases"/>
    <property type="match status" value="1"/>
</dbReference>
<sequence length="1350" mass="152714">MEDVSVSAIIVDGDLKKHDLNVGTMQPTTPPSSGQITCDEDLEPFEVSIREETMPEISDSNIELDISYDSLETLSHSLNSLEEPDEIELTEEVLDLEACSKCQKPLMGVNFAADPHPEALSEVEALRHPLMEVECVEKGRTQIRLNCFSVMDEENHLVSFSDGLVKRGVKLYFNGMIKPILDDSVEEDPKPEGIYVKRCGPILEWWTRGFHRGETITIGLTTDSGNYHLQCPSEEYMPIFRELTQKPQLTKLVFKLADEAFRSGSNMTYEELLLQLEKAAPTEGLDFVSEQVLLNNATYIVNQIGSFDKANDNEEKPEVEQTFKLIDSACMLTLAEYSSQAQRREDKRKELNFQNRKTPTSEWERDETPTKCSDSPQGVFSKATTTPLIRHVFDSLFKNQFAVKVDRSGAEMERCGMCHNCTRTECGICAKCITMTKFGGHGSDQQECLRRVCVKTQKSEISVSDVIVERKSSTDNSNNQVKLAFANDPIKVDGPKKYYDSVQIGELIVNIGDFVSIQPGIEGTPLFIGRIIYLADDGTEPIGHVQFFCRGQDTVLGMTSDPRELFLINSCEDIQLFEVVHKVDCCFWPVSEDWHQVGGTEEAIKSAPISGNESSFWFRFKYDAQLARFESVSYNEDFFNIDEPDTIGCCVNCLKVEQKVMKQKPFLPVLKPQEDKVVKHEEFWYRGIHFRIGDACLAKPEAYEMPNLSDSSEMADVPKQCQNRDPTKYPEFYRFKGHGVKGSHELTPEPFRICVIESIEPSASGRAFVVNVTKIYRPENTHFGARLAHNCDLNYVLYSNEMVAINPMLIVEKCHIRPKGLLRISLSRWYDSGGYRFYFDRLYNSEKKQVENLSDQLLAQYADLTRYSDQDGAFPQLDRPLQTLDVFSGCGGLSAGLKQSGVSDPRWAVENYEAAAQAYQANNPECVVINGDSNVVLQEVMDGRTTNQKGQAYPLKGQVELLAAGPPCQGFSHMNIFSEREYSQFKNSLISTYLSYCDYFRPRFLLLENVMNFALFKRNLVLKLCLRALVMMGYQCTFGILQAGHFGIPQTRRRCFLMAAAPGEMLPLYPVAQHVFAPTNLSVKIDGRTLGINGCFQDSAAYRSITVKDAMGDLPPIKNGDETYEKSYESPPISHFQRLTRRSSDSLQDHICKNLAPLIEMRICYIPKETGSDWRDLPNIVVQLKDGTFTEKLNYNYHDYHRPNDPSLKGVCPCNAKKQAKCDLKNQQKMTLIPWCLPHTANRHNDWSGLYGRISWDGFFSTTVTNPEPISKQGRVLHPNQDRVVSVRECARSQGFPDDYQLRGSIMEKHRQIGNAVPPPMAKAIGREIIQAIAKNQTQKSLEFPDLIGL</sequence>
<keyword evidence="7 13" id="KW-0863">Zinc-finger</keyword>
<evidence type="ECO:0000256" key="4">
    <source>
        <dbReference type="ARBA" id="ARBA00022691"/>
    </source>
</evidence>
<dbReference type="PROSITE" id="PS00094">
    <property type="entry name" value="C5_MTASE_1"/>
    <property type="match status" value="1"/>
</dbReference>
<evidence type="ECO:0000259" key="19">
    <source>
        <dbReference type="PROSITE" id="PS51058"/>
    </source>
</evidence>
<feature type="compositionally biased region" description="Polar residues" evidence="17">
    <location>
        <begin position="352"/>
        <end position="361"/>
    </location>
</feature>
<evidence type="ECO:0000259" key="18">
    <source>
        <dbReference type="PROSITE" id="PS51038"/>
    </source>
</evidence>
<dbReference type="Pfam" id="PF02008">
    <property type="entry name" value="zf-CXXC"/>
    <property type="match status" value="1"/>
</dbReference>
<proteinExistence type="evidence at transcript level"/>
<keyword evidence="8" id="KW-0862">Zinc</keyword>
<evidence type="ECO:0000256" key="10">
    <source>
        <dbReference type="ARBA" id="ARBA00023242"/>
    </source>
</evidence>
<gene>
    <name evidence="20" type="primary">DNMT1-3</name>
</gene>
<reference evidence="20" key="1">
    <citation type="journal article" date="2016" name="Genes Genomics">
        <title>Correlation between the DNA methyltransferase (Dnmt) gene family and genome-wide 5-methylcytosine (5mC) in rotifer, copepod, and fish.</title>
        <authorList>
            <person name="Kim B.-M."/>
            <person name="Mirbahai L."/>
            <person name="Mally A."/>
            <person name="Chipman J.K."/>
            <person name="Rhee J.-S."/>
            <person name="Lee J.-S."/>
        </authorList>
    </citation>
    <scope>NUCLEOTIDE SEQUENCE</scope>
</reference>
<evidence type="ECO:0000256" key="3">
    <source>
        <dbReference type="ARBA" id="ARBA00022679"/>
    </source>
</evidence>
<dbReference type="PIRSF" id="PIRSF037404">
    <property type="entry name" value="DNMT1"/>
    <property type="match status" value="1"/>
</dbReference>
<dbReference type="GO" id="GO:0008270">
    <property type="term" value="F:zinc ion binding"/>
    <property type="evidence" value="ECO:0007669"/>
    <property type="project" value="UniProtKB-KW"/>
</dbReference>
<evidence type="ECO:0000256" key="1">
    <source>
        <dbReference type="ARBA" id="ARBA00004123"/>
    </source>
</evidence>
<dbReference type="Gene3D" id="1.10.10.2230">
    <property type="match status" value="1"/>
</dbReference>
<keyword evidence="4 11" id="KW-0949">S-adenosyl-L-methionine</keyword>
<evidence type="ECO:0000256" key="13">
    <source>
        <dbReference type="PROSITE-ProRule" id="PRU00509"/>
    </source>
</evidence>
<feature type="region of interest" description="Disordered" evidence="17">
    <location>
        <begin position="343"/>
        <end position="378"/>
    </location>
</feature>
<dbReference type="InterPro" id="IPR043151">
    <property type="entry name" value="BAH_sf"/>
</dbReference>
<dbReference type="InterPro" id="IPR029063">
    <property type="entry name" value="SAM-dependent_MTases_sf"/>
</dbReference>
<keyword evidence="10 11" id="KW-0539">Nucleus</keyword>
<name>A0A0N9BE15_TIGJA</name>
<protein>
    <recommendedName>
        <fullName evidence="11">DNA (cytosine-5)-methyltransferase</fullName>
        <ecNumber evidence="11">2.1.1.37</ecNumber>
    </recommendedName>
</protein>
<evidence type="ECO:0000256" key="6">
    <source>
        <dbReference type="ARBA" id="ARBA00022737"/>
    </source>
</evidence>
<dbReference type="Pfam" id="PF01426">
    <property type="entry name" value="BAH"/>
    <property type="match status" value="2"/>
</dbReference>
<dbReference type="PROSITE" id="PS51679">
    <property type="entry name" value="SAM_MT_C5"/>
    <property type="match status" value="1"/>
</dbReference>
<comment type="subcellular location">
    <subcellularLocation>
        <location evidence="1 11">Nucleus</location>
    </subcellularLocation>
</comment>
<evidence type="ECO:0000256" key="7">
    <source>
        <dbReference type="ARBA" id="ARBA00022771"/>
    </source>
</evidence>
<feature type="domain" description="BAH" evidence="18">
    <location>
        <begin position="732"/>
        <end position="854"/>
    </location>
</feature>
<evidence type="ECO:0000256" key="16">
    <source>
        <dbReference type="RuleBase" id="RU000417"/>
    </source>
</evidence>
<dbReference type="GO" id="GO:0005634">
    <property type="term" value="C:nucleus"/>
    <property type="evidence" value="ECO:0007669"/>
    <property type="project" value="UniProtKB-SubCell"/>
</dbReference>
<dbReference type="GO" id="GO:0003886">
    <property type="term" value="F:DNA (cytosine-5-)-methyltransferase activity"/>
    <property type="evidence" value="ECO:0007669"/>
    <property type="project" value="UniProtKB-UniRule"/>
</dbReference>
<dbReference type="InterPro" id="IPR018117">
    <property type="entry name" value="C5_DNA_meth_AS"/>
</dbReference>
<evidence type="ECO:0000256" key="17">
    <source>
        <dbReference type="SAM" id="MobiDB-lite"/>
    </source>
</evidence>
<evidence type="ECO:0000256" key="5">
    <source>
        <dbReference type="ARBA" id="ARBA00022723"/>
    </source>
</evidence>
<dbReference type="PANTHER" id="PTHR10629">
    <property type="entry name" value="CYTOSINE-SPECIFIC METHYLTRANSFERASE"/>
    <property type="match status" value="1"/>
</dbReference>
<dbReference type="GO" id="GO:0006346">
    <property type="term" value="P:DNA methylation-dependent constitutive heterochromatin formation"/>
    <property type="evidence" value="ECO:0007669"/>
    <property type="project" value="InterPro"/>
</dbReference>
<dbReference type="PANTHER" id="PTHR10629:SF52">
    <property type="entry name" value="DNA (CYTOSINE-5)-METHYLTRANSFERASE 1"/>
    <property type="match status" value="1"/>
</dbReference>
<keyword evidence="3 11" id="KW-0808">Transferase</keyword>
<comment type="catalytic activity">
    <reaction evidence="11 16">
        <text>a 2'-deoxycytidine in DNA + S-adenosyl-L-methionine = a 5-methyl-2'-deoxycytidine in DNA + S-adenosyl-L-homocysteine + H(+)</text>
        <dbReference type="Rhea" id="RHEA:13681"/>
        <dbReference type="Rhea" id="RHEA-COMP:11369"/>
        <dbReference type="Rhea" id="RHEA-COMP:11370"/>
        <dbReference type="ChEBI" id="CHEBI:15378"/>
        <dbReference type="ChEBI" id="CHEBI:57856"/>
        <dbReference type="ChEBI" id="CHEBI:59789"/>
        <dbReference type="ChEBI" id="CHEBI:85452"/>
        <dbReference type="ChEBI" id="CHEBI:85454"/>
        <dbReference type="EC" id="2.1.1.37"/>
    </reaction>
</comment>
<evidence type="ECO:0000256" key="11">
    <source>
        <dbReference type="PIRNR" id="PIRNR037404"/>
    </source>
</evidence>
<dbReference type="EMBL" id="KP898247">
    <property type="protein sequence ID" value="ALB00265.1"/>
    <property type="molecule type" value="mRNA"/>
</dbReference>
<feature type="active site" evidence="12 14">
    <location>
        <position position="968"/>
    </location>
</feature>
<dbReference type="InterPro" id="IPR001025">
    <property type="entry name" value="BAH_dom"/>
</dbReference>
<dbReference type="Gene3D" id="2.30.30.490">
    <property type="match status" value="2"/>
</dbReference>
<dbReference type="InterPro" id="IPR031303">
    <property type="entry name" value="C5_meth_CS"/>
</dbReference>
<dbReference type="FunFam" id="3.90.120.10:FF:000001">
    <property type="entry name" value="DNA (cytosine-5)-methyltransferase"/>
    <property type="match status" value="1"/>
</dbReference>
<evidence type="ECO:0000256" key="9">
    <source>
        <dbReference type="ARBA" id="ARBA00023125"/>
    </source>
</evidence>
<dbReference type="GO" id="GO:0003677">
    <property type="term" value="F:DNA binding"/>
    <property type="evidence" value="ECO:0007669"/>
    <property type="project" value="UniProtKB-KW"/>
</dbReference>
<keyword evidence="6" id="KW-0677">Repeat</keyword>
<comment type="similarity">
    <text evidence="11 14 15">Belongs to the class I-like SAM-binding methyltransferase superfamily. C5-methyltransferase family.</text>
</comment>
<keyword evidence="2 11" id="KW-0489">Methyltransferase</keyword>
<evidence type="ECO:0000256" key="14">
    <source>
        <dbReference type="PROSITE-ProRule" id="PRU01016"/>
    </source>
</evidence>
<evidence type="ECO:0000256" key="15">
    <source>
        <dbReference type="RuleBase" id="RU000416"/>
    </source>
</evidence>
<dbReference type="GO" id="GO:0003682">
    <property type="term" value="F:chromatin binding"/>
    <property type="evidence" value="ECO:0007669"/>
    <property type="project" value="UniProtKB-UniRule"/>
</dbReference>
<dbReference type="PROSITE" id="PS00095">
    <property type="entry name" value="C5_MTASE_2"/>
    <property type="match status" value="1"/>
</dbReference>
<dbReference type="Gene3D" id="3.90.120.10">
    <property type="entry name" value="DNA Methylase, subunit A, domain 2"/>
    <property type="match status" value="1"/>
</dbReference>
<dbReference type="SMART" id="SM00439">
    <property type="entry name" value="BAH"/>
    <property type="match status" value="2"/>
</dbReference>
<dbReference type="Pfam" id="PF12047">
    <property type="entry name" value="DNMT1-RFD"/>
    <property type="match status" value="1"/>
</dbReference>
<evidence type="ECO:0000256" key="2">
    <source>
        <dbReference type="ARBA" id="ARBA00022603"/>
    </source>
</evidence>
<keyword evidence="9 11" id="KW-0238">DNA-binding</keyword>
<evidence type="ECO:0000256" key="12">
    <source>
        <dbReference type="PIRSR" id="PIRSR037404-1"/>
    </source>
</evidence>
<dbReference type="InterPro" id="IPR050390">
    <property type="entry name" value="C5-Methyltransferase"/>
</dbReference>